<proteinExistence type="predicted"/>
<feature type="transmembrane region" description="Helical" evidence="1">
    <location>
        <begin position="96"/>
        <end position="114"/>
    </location>
</feature>
<accession>A0A645GAD2</accession>
<dbReference type="InterPro" id="IPR025962">
    <property type="entry name" value="SdpI/YhfL"/>
</dbReference>
<feature type="transmembrane region" description="Helical" evidence="1">
    <location>
        <begin position="120"/>
        <end position="142"/>
    </location>
</feature>
<organism evidence="2">
    <name type="scientific">bioreactor metagenome</name>
    <dbReference type="NCBI Taxonomy" id="1076179"/>
    <lineage>
        <taxon>unclassified sequences</taxon>
        <taxon>metagenomes</taxon>
        <taxon>ecological metagenomes</taxon>
    </lineage>
</organism>
<dbReference type="PANTHER" id="PTHR37810">
    <property type="entry name" value="IMMUNITY PROTEIN SDPI"/>
    <property type="match status" value="1"/>
</dbReference>
<dbReference type="GO" id="GO:0009636">
    <property type="term" value="P:response to toxic substance"/>
    <property type="evidence" value="ECO:0007669"/>
    <property type="project" value="TreeGrafter"/>
</dbReference>
<dbReference type="EMBL" id="VSSQ01071288">
    <property type="protein sequence ID" value="MPN22932.1"/>
    <property type="molecule type" value="Genomic_DNA"/>
</dbReference>
<dbReference type="PANTHER" id="PTHR37810:SF5">
    <property type="entry name" value="IMMUNITY PROTEIN SDPI"/>
    <property type="match status" value="1"/>
</dbReference>
<evidence type="ECO:0000256" key="1">
    <source>
        <dbReference type="SAM" id="Phobius"/>
    </source>
</evidence>
<reference evidence="2" key="1">
    <citation type="submission" date="2019-08" db="EMBL/GenBank/DDBJ databases">
        <authorList>
            <person name="Kucharzyk K."/>
            <person name="Murdoch R.W."/>
            <person name="Higgins S."/>
            <person name="Loffler F."/>
        </authorList>
    </citation>
    <scope>NUCLEOTIDE SEQUENCE</scope>
</reference>
<feature type="transmembrane region" description="Helical" evidence="1">
    <location>
        <begin position="21"/>
        <end position="42"/>
    </location>
</feature>
<keyword evidence="1" id="KW-0812">Transmembrane</keyword>
<name>A0A645GAD2_9ZZZZ</name>
<keyword evidence="1" id="KW-1133">Transmembrane helix</keyword>
<keyword evidence="1" id="KW-0472">Membrane</keyword>
<sequence length="151" mass="16963">MCVVNDLSEKNRDANRKITMVSKWIIPIISVVINITVIRFSLGKTSNINKPVCIILGIVFVILGNYLPKTKQNSIIGVRTKYTLSSEEIWQKSARVTGYIMIIFGVMFIVSAFLDTMIAVATLIAFVVAMLIVSFVYPYRLAKKSGVDRRK</sequence>
<evidence type="ECO:0000313" key="2">
    <source>
        <dbReference type="EMBL" id="MPN22932.1"/>
    </source>
</evidence>
<gene>
    <name evidence="2" type="primary">sdpI_6</name>
    <name evidence="2" type="ORF">SDC9_170317</name>
</gene>
<feature type="transmembrane region" description="Helical" evidence="1">
    <location>
        <begin position="48"/>
        <end position="67"/>
    </location>
</feature>
<dbReference type="AlphaFoldDB" id="A0A645GAD2"/>
<comment type="caution">
    <text evidence="2">The sequence shown here is derived from an EMBL/GenBank/DDBJ whole genome shotgun (WGS) entry which is preliminary data.</text>
</comment>
<protein>
    <submittedName>
        <fullName evidence="2">Immunity protein SdpI</fullName>
    </submittedName>
</protein>
<dbReference type="Pfam" id="PF13630">
    <property type="entry name" value="SdpI"/>
    <property type="match status" value="1"/>
</dbReference>